<sequence length="72" mass="7143">MQVETDEQSMTAGGNNARRVAVAAAAVPVMLIALAMPANAVEIAPIAEVLDSLLADVLSTVGAVLDALGLAA</sequence>
<organism evidence="2 3">
    <name type="scientific">Saccharopolyspora montiporae</name>
    <dbReference type="NCBI Taxonomy" id="2781240"/>
    <lineage>
        <taxon>Bacteria</taxon>
        <taxon>Bacillati</taxon>
        <taxon>Actinomycetota</taxon>
        <taxon>Actinomycetes</taxon>
        <taxon>Pseudonocardiales</taxon>
        <taxon>Pseudonocardiaceae</taxon>
        <taxon>Saccharopolyspora</taxon>
    </lineage>
</organism>
<name>A0A929B9X3_9PSEU</name>
<feature type="transmembrane region" description="Helical" evidence="1">
    <location>
        <begin position="20"/>
        <end position="41"/>
    </location>
</feature>
<dbReference type="RefSeq" id="WP_193929500.1">
    <property type="nucleotide sequence ID" value="NZ_JADEYC010000030.1"/>
</dbReference>
<keyword evidence="1" id="KW-0472">Membrane</keyword>
<comment type="caution">
    <text evidence="2">The sequence shown here is derived from an EMBL/GenBank/DDBJ whole genome shotgun (WGS) entry which is preliminary data.</text>
</comment>
<reference evidence="2" key="1">
    <citation type="submission" date="2020-10" db="EMBL/GenBank/DDBJ databases">
        <title>Diversity and distribution of actinomycetes associated with coral in the coast of Hainan.</title>
        <authorList>
            <person name="Li F."/>
        </authorList>
    </citation>
    <scope>NUCLEOTIDE SEQUENCE</scope>
    <source>
        <strain evidence="2">HNM0983</strain>
    </source>
</reference>
<gene>
    <name evidence="2" type="ORF">IQ251_16175</name>
</gene>
<dbReference type="AlphaFoldDB" id="A0A929B9X3"/>
<dbReference type="EMBL" id="JADEYC010000030">
    <property type="protein sequence ID" value="MBE9375989.1"/>
    <property type="molecule type" value="Genomic_DNA"/>
</dbReference>
<accession>A0A929B9X3</accession>
<keyword evidence="1" id="KW-1133">Transmembrane helix</keyword>
<evidence type="ECO:0000256" key="1">
    <source>
        <dbReference type="SAM" id="Phobius"/>
    </source>
</evidence>
<keyword evidence="3" id="KW-1185">Reference proteome</keyword>
<evidence type="ECO:0000313" key="2">
    <source>
        <dbReference type="EMBL" id="MBE9375989.1"/>
    </source>
</evidence>
<proteinExistence type="predicted"/>
<evidence type="ECO:0000313" key="3">
    <source>
        <dbReference type="Proteomes" id="UP000598360"/>
    </source>
</evidence>
<dbReference type="Proteomes" id="UP000598360">
    <property type="component" value="Unassembled WGS sequence"/>
</dbReference>
<protein>
    <submittedName>
        <fullName evidence="2">Uncharacterized protein</fullName>
    </submittedName>
</protein>
<keyword evidence="1" id="KW-0812">Transmembrane</keyword>